<dbReference type="CDD" id="cd16328">
    <property type="entry name" value="RseA_N"/>
    <property type="match status" value="1"/>
</dbReference>
<dbReference type="PANTHER" id="PTHR38104:SF1">
    <property type="entry name" value="ANTI-SIGMA-E FACTOR RSEA"/>
    <property type="match status" value="1"/>
</dbReference>
<keyword evidence="1" id="KW-1133">Transmembrane helix</keyword>
<sequence length="163" mass="17742">MSEQISALMDDEIAVEDAEHLIASIHTSRQASQTWHQYHLIGDAMRGDVALGASFKQKLMQRIEQEPTVLAPSASKVTAHKKTTAVLKDKLPASWSIAASFAAVMVVGWLALQQQTEPNPAAALEVAQVTTTSESIPNEYLMAHQSLAPSTSSYYIQSVNYSE</sequence>
<dbReference type="Gene3D" id="1.10.10.880">
    <property type="entry name" value="Anti sigma-E protein RseA, N-terminal domain"/>
    <property type="match status" value="1"/>
</dbReference>
<dbReference type="SUPFAM" id="SSF89069">
    <property type="entry name" value="N-terminal, cytoplasmic domain of anti-sigmaE factor RseA"/>
    <property type="match status" value="1"/>
</dbReference>
<dbReference type="PIRSF" id="PIRSF016938">
    <property type="entry name" value="RseA"/>
    <property type="match status" value="1"/>
</dbReference>
<dbReference type="InterPro" id="IPR005572">
    <property type="entry name" value="Anti-sigma_E_RseA_N"/>
</dbReference>
<accession>C6WX95</accession>
<dbReference type="InterPro" id="IPR052383">
    <property type="entry name" value="Anti-sigma-E_RseA-like"/>
</dbReference>
<dbReference type="GO" id="GO:0016989">
    <property type="term" value="F:sigma factor antagonist activity"/>
    <property type="evidence" value="ECO:0007669"/>
    <property type="project" value="InterPro"/>
</dbReference>
<dbReference type="RefSeq" id="WP_015832579.1">
    <property type="nucleotide sequence ID" value="NC_012968.1"/>
</dbReference>
<evidence type="ECO:0000313" key="4">
    <source>
        <dbReference type="Proteomes" id="UP000002742"/>
    </source>
</evidence>
<evidence type="ECO:0000256" key="1">
    <source>
        <dbReference type="SAM" id="Phobius"/>
    </source>
</evidence>
<dbReference type="InterPro" id="IPR036147">
    <property type="entry name" value="Anti-sigma_E_RseA_N_sf"/>
</dbReference>
<organism evidence="3 4">
    <name type="scientific">Methylotenera mobilis (strain JLW8 / ATCC BAA-1282 / DSM 17540)</name>
    <dbReference type="NCBI Taxonomy" id="583345"/>
    <lineage>
        <taxon>Bacteria</taxon>
        <taxon>Pseudomonadati</taxon>
        <taxon>Pseudomonadota</taxon>
        <taxon>Betaproteobacteria</taxon>
        <taxon>Nitrosomonadales</taxon>
        <taxon>Methylophilaceae</taxon>
        <taxon>Methylotenera</taxon>
    </lineage>
</organism>
<dbReference type="Proteomes" id="UP000002742">
    <property type="component" value="Chromosome"/>
</dbReference>
<reference evidence="3 4" key="2">
    <citation type="journal article" date="2011" name="J. Bacteriol.">
        <title>Genomes of three methylotrophs from a single niche uncover genetic and metabolic divergence of Methylophilaceae.</title>
        <authorList>
            <person name="Lapidus A."/>
            <person name="Clum A."/>
            <person name="Labutti K."/>
            <person name="Kaluzhnaya M.G."/>
            <person name="Lim S."/>
            <person name="Beck D.A."/>
            <person name="Glavina Del Rio T."/>
            <person name="Nolan M."/>
            <person name="Mavromatis K."/>
            <person name="Huntemann M."/>
            <person name="Lucas S."/>
            <person name="Lidstrom M.E."/>
            <person name="Ivanova N."/>
            <person name="Chistoserdova L."/>
        </authorList>
    </citation>
    <scope>NUCLEOTIDE SEQUENCE [LARGE SCALE GENOMIC DNA]</scope>
    <source>
        <strain evidence="4">JLW8 / ATCC BAA-1282 / DSM 17540</strain>
    </source>
</reference>
<proteinExistence type="predicted"/>
<dbReference type="AlphaFoldDB" id="C6WX95"/>
<evidence type="ECO:0000259" key="2">
    <source>
        <dbReference type="Pfam" id="PF03872"/>
    </source>
</evidence>
<evidence type="ECO:0000313" key="3">
    <source>
        <dbReference type="EMBL" id="ACT48544.1"/>
    </source>
</evidence>
<feature type="domain" description="Anti sigma-E protein RseA N-terminal" evidence="2">
    <location>
        <begin position="2"/>
        <end position="75"/>
    </location>
</feature>
<dbReference type="PANTHER" id="PTHR38104">
    <property type="match status" value="1"/>
</dbReference>
<dbReference type="OrthoDB" id="8561243at2"/>
<name>C6WX95_METML</name>
<dbReference type="EMBL" id="CP001672">
    <property type="protein sequence ID" value="ACT48544.1"/>
    <property type="molecule type" value="Genomic_DNA"/>
</dbReference>
<keyword evidence="4" id="KW-1185">Reference proteome</keyword>
<dbReference type="eggNOG" id="COG3073">
    <property type="taxonomic scope" value="Bacteria"/>
</dbReference>
<protein>
    <submittedName>
        <fullName evidence="3">Anti sigma-E protein, RseA</fullName>
    </submittedName>
</protein>
<feature type="transmembrane region" description="Helical" evidence="1">
    <location>
        <begin position="91"/>
        <end position="112"/>
    </location>
</feature>
<dbReference type="InterPro" id="IPR026279">
    <property type="entry name" value="RseA"/>
</dbReference>
<dbReference type="Pfam" id="PF03872">
    <property type="entry name" value="RseA_N"/>
    <property type="match status" value="1"/>
</dbReference>
<dbReference type="HOGENOM" id="CLU_081225_1_1_4"/>
<keyword evidence="1" id="KW-0812">Transmembrane</keyword>
<dbReference type="STRING" id="583345.Mmol_1640"/>
<dbReference type="KEGG" id="mmb:Mmol_1640"/>
<keyword evidence="1" id="KW-0472">Membrane</keyword>
<reference evidence="4" key="1">
    <citation type="submission" date="2009-07" db="EMBL/GenBank/DDBJ databases">
        <title>Complete sequence of Methylotenera mobilis JLW8.</title>
        <authorList>
            <consortium name="US DOE Joint Genome Institute"/>
            <person name="Lucas S."/>
            <person name="Copeland A."/>
            <person name="Lapidus A."/>
            <person name="Glavina del Rio T."/>
            <person name="Tice H."/>
            <person name="Bruce D."/>
            <person name="Goodwin L."/>
            <person name="Pitluck S."/>
            <person name="LaButti K.M."/>
            <person name="Clum A."/>
            <person name="Larimer F."/>
            <person name="Land M."/>
            <person name="Hauser L."/>
            <person name="Kyrpides N."/>
            <person name="Mikhailova N."/>
            <person name="Kayluzhnaya M."/>
            <person name="Chistoserdova L."/>
        </authorList>
    </citation>
    <scope>NUCLEOTIDE SEQUENCE [LARGE SCALE GENOMIC DNA]</scope>
    <source>
        <strain evidence="4">JLW8 / ATCC BAA-1282 / DSM 17540</strain>
    </source>
</reference>
<gene>
    <name evidence="3" type="ordered locus">Mmol_1640</name>
</gene>